<reference evidence="2" key="2">
    <citation type="journal article" date="2023" name="Science">
        <title>Genomic signatures of disease resistance in endangered staghorn corals.</title>
        <authorList>
            <person name="Vollmer S.V."/>
            <person name="Selwyn J.D."/>
            <person name="Despard B.A."/>
            <person name="Roesel C.L."/>
        </authorList>
    </citation>
    <scope>NUCLEOTIDE SEQUENCE</scope>
    <source>
        <strain evidence="2">K2</strain>
    </source>
</reference>
<name>A0AAD9Q1J2_ACRCE</name>
<feature type="region of interest" description="Disordered" evidence="1">
    <location>
        <begin position="111"/>
        <end position="139"/>
    </location>
</feature>
<dbReference type="AlphaFoldDB" id="A0AAD9Q1J2"/>
<reference evidence="2" key="1">
    <citation type="journal article" date="2023" name="G3 (Bethesda)">
        <title>Whole genome assembly and annotation of the endangered Caribbean coral Acropora cervicornis.</title>
        <authorList>
            <person name="Selwyn J.D."/>
            <person name="Vollmer S.V."/>
        </authorList>
    </citation>
    <scope>NUCLEOTIDE SEQUENCE</scope>
    <source>
        <strain evidence="2">K2</strain>
    </source>
</reference>
<proteinExistence type="predicted"/>
<organism evidence="2 3">
    <name type="scientific">Acropora cervicornis</name>
    <name type="common">Staghorn coral</name>
    <dbReference type="NCBI Taxonomy" id="6130"/>
    <lineage>
        <taxon>Eukaryota</taxon>
        <taxon>Metazoa</taxon>
        <taxon>Cnidaria</taxon>
        <taxon>Anthozoa</taxon>
        <taxon>Hexacorallia</taxon>
        <taxon>Scleractinia</taxon>
        <taxon>Astrocoeniina</taxon>
        <taxon>Acroporidae</taxon>
        <taxon>Acropora</taxon>
    </lineage>
</organism>
<gene>
    <name evidence="2" type="ORF">P5673_026318</name>
</gene>
<comment type="caution">
    <text evidence="2">The sequence shown here is derived from an EMBL/GenBank/DDBJ whole genome shotgun (WGS) entry which is preliminary data.</text>
</comment>
<accession>A0AAD9Q1J2</accession>
<feature type="compositionally biased region" description="Basic and acidic residues" evidence="1">
    <location>
        <begin position="111"/>
        <end position="125"/>
    </location>
</feature>
<evidence type="ECO:0000313" key="2">
    <source>
        <dbReference type="EMBL" id="KAK2552651.1"/>
    </source>
</evidence>
<feature type="region of interest" description="Disordered" evidence="1">
    <location>
        <begin position="41"/>
        <end position="62"/>
    </location>
</feature>
<keyword evidence="3" id="KW-1185">Reference proteome</keyword>
<protein>
    <submittedName>
        <fullName evidence="2">Uncharacterized protein</fullName>
    </submittedName>
</protein>
<dbReference type="EMBL" id="JARQWQ010000085">
    <property type="protein sequence ID" value="KAK2552651.1"/>
    <property type="molecule type" value="Genomic_DNA"/>
</dbReference>
<dbReference type="Proteomes" id="UP001249851">
    <property type="component" value="Unassembled WGS sequence"/>
</dbReference>
<evidence type="ECO:0000256" key="1">
    <source>
        <dbReference type="SAM" id="MobiDB-lite"/>
    </source>
</evidence>
<sequence length="139" mass="15460">MDQNAPVAIPELSFLDCFGFKEVPQCKIYQSTRVSETWLQKRPPGRNLGEHRSVRRSGTTSRSTVALIRDAACCHTCLKAPQSGMLTSSNADLAFTKNAFSNWKNAMEEKKGFQKQESSDSHMEAVTRCVTAGTRNSTR</sequence>
<evidence type="ECO:0000313" key="3">
    <source>
        <dbReference type="Proteomes" id="UP001249851"/>
    </source>
</evidence>